<dbReference type="SMART" id="SM00202">
    <property type="entry name" value="SR"/>
    <property type="match status" value="2"/>
</dbReference>
<evidence type="ECO:0000256" key="3">
    <source>
        <dbReference type="ARBA" id="ARBA00022729"/>
    </source>
</evidence>
<organism evidence="12 13">
    <name type="scientific">Holothuria leucospilota</name>
    <name type="common">Black long sea cucumber</name>
    <name type="synonym">Mertensiothuria leucospilota</name>
    <dbReference type="NCBI Taxonomy" id="206669"/>
    <lineage>
        <taxon>Eukaryota</taxon>
        <taxon>Metazoa</taxon>
        <taxon>Echinodermata</taxon>
        <taxon>Eleutherozoa</taxon>
        <taxon>Echinozoa</taxon>
        <taxon>Holothuroidea</taxon>
        <taxon>Aspidochirotacea</taxon>
        <taxon>Aspidochirotida</taxon>
        <taxon>Holothuriidae</taxon>
        <taxon>Holothuria</taxon>
    </lineage>
</organism>
<sequence>MDQWGTVCGDEEWDLVDAMVVCRQLGYDSATSSYKNASEEGNEIVWMSSVQCHGNETSISLCRHNKGDCPTENYASVTCEEMQHFLILLFNKGDGLPGIRLIDGFSKSSGRVEVLRRRIWGTVCDKTWDLIDASVACRQLGFKTAVAAPRNASFGEGLLWFDEIHCHGNETSIRECLIKFQSDLFVCTPSDSAGVVCGGKIKHIACLKKKESLA</sequence>
<dbReference type="PANTHER" id="PTHR19331:SF465">
    <property type="entry name" value="EGG PEPTIDE SPERACT RECEPTOR"/>
    <property type="match status" value="1"/>
</dbReference>
<dbReference type="SUPFAM" id="SSF56487">
    <property type="entry name" value="SRCR-like"/>
    <property type="match status" value="2"/>
</dbReference>
<proteinExistence type="predicted"/>
<evidence type="ECO:0000256" key="5">
    <source>
        <dbReference type="ARBA" id="ARBA00022989"/>
    </source>
</evidence>
<keyword evidence="8" id="KW-0675">Receptor</keyword>
<keyword evidence="3" id="KW-0732">Signal</keyword>
<keyword evidence="2" id="KW-0812">Transmembrane</keyword>
<evidence type="ECO:0000259" key="11">
    <source>
        <dbReference type="PROSITE" id="PS50287"/>
    </source>
</evidence>
<feature type="disulfide bond" evidence="10">
    <location>
        <begin position="52"/>
        <end position="62"/>
    </location>
</feature>
<evidence type="ECO:0000256" key="8">
    <source>
        <dbReference type="ARBA" id="ARBA00023170"/>
    </source>
</evidence>
<evidence type="ECO:0000256" key="9">
    <source>
        <dbReference type="ARBA" id="ARBA00023180"/>
    </source>
</evidence>
<keyword evidence="4" id="KW-0677">Repeat</keyword>
<dbReference type="InterPro" id="IPR001190">
    <property type="entry name" value="SRCR"/>
</dbReference>
<keyword evidence="5" id="KW-1133">Transmembrane helix</keyword>
<feature type="domain" description="SRCR" evidence="11">
    <location>
        <begin position="1"/>
        <end position="80"/>
    </location>
</feature>
<keyword evidence="9" id="KW-0325">Glycoprotein</keyword>
<protein>
    <recommendedName>
        <fullName evidence="11">SRCR domain-containing protein</fullName>
    </recommendedName>
</protein>
<dbReference type="PRINTS" id="PR00258">
    <property type="entry name" value="SPERACTRCPTR"/>
</dbReference>
<dbReference type="PROSITE" id="PS50287">
    <property type="entry name" value="SRCR_2"/>
    <property type="match status" value="2"/>
</dbReference>
<keyword evidence="7 10" id="KW-1015">Disulfide bond</keyword>
<evidence type="ECO:0000256" key="6">
    <source>
        <dbReference type="ARBA" id="ARBA00023136"/>
    </source>
</evidence>
<evidence type="ECO:0000256" key="7">
    <source>
        <dbReference type="ARBA" id="ARBA00023157"/>
    </source>
</evidence>
<dbReference type="Pfam" id="PF00530">
    <property type="entry name" value="SRCR"/>
    <property type="match status" value="2"/>
</dbReference>
<comment type="caution">
    <text evidence="10">Lacks conserved residue(s) required for the propagation of feature annotation.</text>
</comment>
<dbReference type="AlphaFoldDB" id="A0A9Q1H5J9"/>
<comment type="caution">
    <text evidence="12">The sequence shown here is derived from an EMBL/GenBank/DDBJ whole genome shotgun (WGS) entry which is preliminary data.</text>
</comment>
<evidence type="ECO:0000313" key="13">
    <source>
        <dbReference type="Proteomes" id="UP001152320"/>
    </source>
</evidence>
<comment type="subcellular location">
    <subcellularLocation>
        <location evidence="1">Membrane</location>
        <topology evidence="1">Single-pass membrane protein</topology>
    </subcellularLocation>
</comment>
<dbReference type="PROSITE" id="PS00420">
    <property type="entry name" value="SRCR_1"/>
    <property type="match status" value="1"/>
</dbReference>
<dbReference type="FunFam" id="3.10.250.10:FF:000007">
    <property type="entry name" value="Soluble scavenger receptor cysteine-rich domain-containing protein SSC5D"/>
    <property type="match status" value="1"/>
</dbReference>
<gene>
    <name evidence="12" type="ORF">HOLleu_24520</name>
</gene>
<reference evidence="12" key="1">
    <citation type="submission" date="2021-10" db="EMBL/GenBank/DDBJ databases">
        <title>Tropical sea cucumber genome reveals ecological adaptation and Cuvierian tubules defense mechanism.</title>
        <authorList>
            <person name="Chen T."/>
        </authorList>
    </citation>
    <scope>NUCLEOTIDE SEQUENCE</scope>
    <source>
        <strain evidence="12">Nanhai2018</strain>
        <tissue evidence="12">Muscle</tissue>
    </source>
</reference>
<feature type="disulfide bond" evidence="10">
    <location>
        <begin position="166"/>
        <end position="176"/>
    </location>
</feature>
<accession>A0A9Q1H5J9</accession>
<dbReference type="EMBL" id="JAIZAY010000011">
    <property type="protein sequence ID" value="KAJ8034094.1"/>
    <property type="molecule type" value="Genomic_DNA"/>
</dbReference>
<keyword evidence="6" id="KW-0472">Membrane</keyword>
<evidence type="ECO:0000256" key="10">
    <source>
        <dbReference type="PROSITE-ProRule" id="PRU00196"/>
    </source>
</evidence>
<name>A0A9Q1H5J9_HOLLE</name>
<dbReference type="PANTHER" id="PTHR19331">
    <property type="entry name" value="SCAVENGER RECEPTOR DOMAIN-CONTAINING"/>
    <property type="match status" value="1"/>
</dbReference>
<evidence type="ECO:0000313" key="12">
    <source>
        <dbReference type="EMBL" id="KAJ8034094.1"/>
    </source>
</evidence>
<evidence type="ECO:0000256" key="4">
    <source>
        <dbReference type="ARBA" id="ARBA00022737"/>
    </source>
</evidence>
<dbReference type="OrthoDB" id="536948at2759"/>
<dbReference type="InterPro" id="IPR036772">
    <property type="entry name" value="SRCR-like_dom_sf"/>
</dbReference>
<keyword evidence="13" id="KW-1185">Reference proteome</keyword>
<dbReference type="GO" id="GO:0016020">
    <property type="term" value="C:membrane"/>
    <property type="evidence" value="ECO:0007669"/>
    <property type="project" value="UniProtKB-SubCell"/>
</dbReference>
<feature type="domain" description="SRCR" evidence="11">
    <location>
        <begin position="99"/>
        <end position="198"/>
    </location>
</feature>
<dbReference type="Gene3D" id="3.10.250.10">
    <property type="entry name" value="SRCR-like domain"/>
    <property type="match status" value="2"/>
</dbReference>
<dbReference type="Proteomes" id="UP001152320">
    <property type="component" value="Chromosome 11"/>
</dbReference>
<dbReference type="FunFam" id="3.10.250.10:FF:000016">
    <property type="entry name" value="Scavenger receptor cysteine-rich protein type 12"/>
    <property type="match status" value="1"/>
</dbReference>
<evidence type="ECO:0000256" key="1">
    <source>
        <dbReference type="ARBA" id="ARBA00004167"/>
    </source>
</evidence>
<evidence type="ECO:0000256" key="2">
    <source>
        <dbReference type="ARBA" id="ARBA00022692"/>
    </source>
</evidence>